<dbReference type="InterPro" id="IPR050765">
    <property type="entry name" value="Riboflavin_Biosynth_HTPR"/>
</dbReference>
<organism evidence="5 6">
    <name type="scientific">Tessaracoccus antarcticus</name>
    <dbReference type="NCBI Taxonomy" id="2479848"/>
    <lineage>
        <taxon>Bacteria</taxon>
        <taxon>Bacillati</taxon>
        <taxon>Actinomycetota</taxon>
        <taxon>Actinomycetes</taxon>
        <taxon>Propionibacteriales</taxon>
        <taxon>Propionibacteriaceae</taxon>
        <taxon>Tessaracoccus</taxon>
    </lineage>
</organism>
<evidence type="ECO:0000313" key="5">
    <source>
        <dbReference type="EMBL" id="RMB61562.1"/>
    </source>
</evidence>
<evidence type="ECO:0000256" key="3">
    <source>
        <dbReference type="ARBA" id="ARBA00023002"/>
    </source>
</evidence>
<keyword evidence="6" id="KW-1185">Reference proteome</keyword>
<dbReference type="Gene3D" id="3.40.430.10">
    <property type="entry name" value="Dihydrofolate Reductase, subunit A"/>
    <property type="match status" value="1"/>
</dbReference>
<dbReference type="PANTHER" id="PTHR38011:SF7">
    <property type="entry name" value="2,5-DIAMINO-6-RIBOSYLAMINO-4(3H)-PYRIMIDINONE 5'-PHOSPHATE REDUCTASE"/>
    <property type="match status" value="1"/>
</dbReference>
<reference evidence="5 6" key="1">
    <citation type="submission" date="2018-10" db="EMBL/GenBank/DDBJ databases">
        <title>Tessaracoccus antarcticuss sp. nov., isolated from sediment.</title>
        <authorList>
            <person name="Zhou L.Y."/>
            <person name="Du Z.J."/>
        </authorList>
    </citation>
    <scope>NUCLEOTIDE SEQUENCE [LARGE SCALE GENOMIC DNA]</scope>
    <source>
        <strain evidence="5 6">JDX10</strain>
    </source>
</reference>
<dbReference type="GO" id="GO:0008703">
    <property type="term" value="F:5-amino-6-(5-phosphoribosylamino)uracil reductase activity"/>
    <property type="evidence" value="ECO:0007669"/>
    <property type="project" value="InterPro"/>
</dbReference>
<dbReference type="SUPFAM" id="SSF53597">
    <property type="entry name" value="Dihydrofolate reductase-like"/>
    <property type="match status" value="1"/>
</dbReference>
<evidence type="ECO:0000259" key="4">
    <source>
        <dbReference type="Pfam" id="PF01872"/>
    </source>
</evidence>
<dbReference type="Pfam" id="PF01872">
    <property type="entry name" value="RibD_C"/>
    <property type="match status" value="1"/>
</dbReference>
<dbReference type="OrthoDB" id="5243299at2"/>
<evidence type="ECO:0000256" key="1">
    <source>
        <dbReference type="ARBA" id="ARBA00005104"/>
    </source>
</evidence>
<evidence type="ECO:0000256" key="2">
    <source>
        <dbReference type="ARBA" id="ARBA00022857"/>
    </source>
</evidence>
<keyword evidence="3" id="KW-0560">Oxidoreductase</keyword>
<dbReference type="InterPro" id="IPR024072">
    <property type="entry name" value="DHFR-like_dom_sf"/>
</dbReference>
<name>A0A3M0GFT7_9ACTN</name>
<keyword evidence="2" id="KW-0521">NADP</keyword>
<dbReference type="GO" id="GO:0009231">
    <property type="term" value="P:riboflavin biosynthetic process"/>
    <property type="evidence" value="ECO:0007669"/>
    <property type="project" value="InterPro"/>
</dbReference>
<dbReference type="EMBL" id="REFW01000001">
    <property type="protein sequence ID" value="RMB61562.1"/>
    <property type="molecule type" value="Genomic_DNA"/>
</dbReference>
<dbReference type="InterPro" id="IPR002734">
    <property type="entry name" value="RibDG_C"/>
</dbReference>
<feature type="domain" description="Bacterial bifunctional deaminase-reductase C-terminal" evidence="4">
    <location>
        <begin position="33"/>
        <end position="234"/>
    </location>
</feature>
<proteinExistence type="predicted"/>
<dbReference type="RefSeq" id="WP_121900109.1">
    <property type="nucleotide sequence ID" value="NZ_REFW01000001.1"/>
</dbReference>
<comment type="caution">
    <text evidence="5">The sequence shown here is derived from an EMBL/GenBank/DDBJ whole genome shotgun (WGS) entry which is preliminary data.</text>
</comment>
<dbReference type="AlphaFoldDB" id="A0A3M0GFT7"/>
<comment type="pathway">
    <text evidence="1">Cofactor biosynthesis; riboflavin biosynthesis.</text>
</comment>
<dbReference type="Proteomes" id="UP000275256">
    <property type="component" value="Unassembled WGS sequence"/>
</dbReference>
<gene>
    <name evidence="5" type="ORF">EAX62_02685</name>
</gene>
<protein>
    <submittedName>
        <fullName evidence="5">Pyrimidine reductase family protein</fullName>
    </submittedName>
</protein>
<sequence>MTTRIDRLWPTPDDDLDDDALLEAYAFPAERLWLRMNFVSSIDGAATSDGRSGGLGDDADHRVFDLQRRAADAVLVGAGTARQEGYAAMRLGEEAVAWRVARGMPPHPVFVLVTRRLDLDPDSPIFTDAPVRPIIYTVAEAPPGRRTALAAVAHVVDAGESDLDPLRVRDDLATRGLLHVQAEGGPSLFGAFLAAGAVDELCLTLAPTVVAGDAGRIARTQRPAPTGMGLVGVLRADDELLLRYTRAAPRGA</sequence>
<accession>A0A3M0GFT7</accession>
<evidence type="ECO:0000313" key="6">
    <source>
        <dbReference type="Proteomes" id="UP000275256"/>
    </source>
</evidence>
<dbReference type="PANTHER" id="PTHR38011">
    <property type="entry name" value="DIHYDROFOLATE REDUCTASE FAMILY PROTEIN (AFU_ORTHOLOGUE AFUA_8G06820)"/>
    <property type="match status" value="1"/>
</dbReference>